<evidence type="ECO:0000313" key="11">
    <source>
        <dbReference type="EMBL" id="EGO56119.1"/>
    </source>
</evidence>
<comment type="subcellular location">
    <subcellularLocation>
        <location evidence="1">Membrane</location>
        <topology evidence="1">Lipid-anchor</topology>
        <topology evidence="1">GPI-anchor</topology>
    </subcellularLocation>
    <subcellularLocation>
        <location evidence="2">Secreted</location>
    </subcellularLocation>
</comment>
<evidence type="ECO:0000256" key="3">
    <source>
        <dbReference type="ARBA" id="ARBA00010031"/>
    </source>
</evidence>
<evidence type="ECO:0000256" key="7">
    <source>
        <dbReference type="ARBA" id="ARBA00023157"/>
    </source>
</evidence>
<dbReference type="AlphaFoldDB" id="F8MNE4"/>
<organism evidence="11 12">
    <name type="scientific">Neurospora tetrasperma (strain FGSC 2508 / ATCC MYA-4615 / P0657)</name>
    <dbReference type="NCBI Taxonomy" id="510951"/>
    <lineage>
        <taxon>Eukaryota</taxon>
        <taxon>Fungi</taxon>
        <taxon>Dikarya</taxon>
        <taxon>Ascomycota</taxon>
        <taxon>Pezizomycotina</taxon>
        <taxon>Sordariomycetes</taxon>
        <taxon>Sordariomycetidae</taxon>
        <taxon>Sordariales</taxon>
        <taxon>Sordariaceae</taxon>
        <taxon>Neurospora</taxon>
    </lineage>
</organism>
<protein>
    <recommendedName>
        <fullName evidence="10">CFEM domain-containing protein</fullName>
    </recommendedName>
</protein>
<evidence type="ECO:0000259" key="10">
    <source>
        <dbReference type="Pfam" id="PF05730"/>
    </source>
</evidence>
<dbReference type="Pfam" id="PF05730">
    <property type="entry name" value="CFEM"/>
    <property type="match status" value="1"/>
</dbReference>
<dbReference type="GO" id="GO:0005576">
    <property type="term" value="C:extracellular region"/>
    <property type="evidence" value="ECO:0007669"/>
    <property type="project" value="UniProtKB-SubCell"/>
</dbReference>
<evidence type="ECO:0000256" key="1">
    <source>
        <dbReference type="ARBA" id="ARBA00004589"/>
    </source>
</evidence>
<keyword evidence="8" id="KW-0449">Lipoprotein</keyword>
<dbReference type="GO" id="GO:0098552">
    <property type="term" value="C:side of membrane"/>
    <property type="evidence" value="ECO:0007669"/>
    <property type="project" value="UniProtKB-KW"/>
</dbReference>
<dbReference type="KEGG" id="nte:NEUTE1DRAFT43904"/>
<evidence type="ECO:0000256" key="5">
    <source>
        <dbReference type="ARBA" id="ARBA00022622"/>
    </source>
</evidence>
<dbReference type="HOGENOM" id="CLU_1960185_0_0_1"/>
<comment type="similarity">
    <text evidence="3">Belongs to the RBT5 family.</text>
</comment>
<dbReference type="GeneID" id="20827916"/>
<evidence type="ECO:0000256" key="9">
    <source>
        <dbReference type="SAM" id="SignalP"/>
    </source>
</evidence>
<keyword evidence="4" id="KW-0964">Secreted</keyword>
<accession>F8MNE4</accession>
<evidence type="ECO:0000256" key="6">
    <source>
        <dbReference type="ARBA" id="ARBA00022729"/>
    </source>
</evidence>
<sequence length="128" mass="13647">MQFLPIMIALVTSLVGALDSSDSSDDHHPVCKPKVPDFSQVPACATTCIFGSASASTPCATIPPDYKCWCTPVNFAAIIQAGTACTVASCGEDVANKTEENLDGYRWRRGLINKGLFCVCSMINAWLP</sequence>
<evidence type="ECO:0000256" key="2">
    <source>
        <dbReference type="ARBA" id="ARBA00004613"/>
    </source>
</evidence>
<keyword evidence="6 9" id="KW-0732">Signal</keyword>
<dbReference type="OrthoDB" id="3065412at2759"/>
<feature type="domain" description="CFEM" evidence="10">
    <location>
        <begin position="38"/>
        <end position="99"/>
    </location>
</feature>
<name>F8MNE4_NEUT8</name>
<keyword evidence="5" id="KW-0325">Glycoprotein</keyword>
<evidence type="ECO:0000256" key="4">
    <source>
        <dbReference type="ARBA" id="ARBA00022525"/>
    </source>
</evidence>
<keyword evidence="12" id="KW-1185">Reference proteome</keyword>
<proteinExistence type="inferred from homology"/>
<keyword evidence="7" id="KW-1015">Disulfide bond</keyword>
<dbReference type="InterPro" id="IPR008427">
    <property type="entry name" value="Extracellular_membr_CFEM_dom"/>
</dbReference>
<dbReference type="VEuPathDB" id="FungiDB:NEUTE1DRAFT_43904"/>
<reference evidence="12" key="1">
    <citation type="journal article" date="2011" name="Genetics">
        <title>Massive changes in genome architecture accompany the transition to self-fertility in the filamentous fungus Neurospora tetrasperma.</title>
        <authorList>
            <person name="Ellison C.E."/>
            <person name="Stajich J.E."/>
            <person name="Jacobson D.J."/>
            <person name="Natvig D.O."/>
            <person name="Lapidus A."/>
            <person name="Foster B."/>
            <person name="Aerts A."/>
            <person name="Riley R."/>
            <person name="Lindquist E.A."/>
            <person name="Grigoriev I.V."/>
            <person name="Taylor J.W."/>
        </authorList>
    </citation>
    <scope>NUCLEOTIDE SEQUENCE [LARGE SCALE GENOMIC DNA]</scope>
    <source>
        <strain evidence="12">FGSC 2508 / P0657</strain>
    </source>
</reference>
<dbReference type="Proteomes" id="UP000008065">
    <property type="component" value="Unassembled WGS sequence"/>
</dbReference>
<evidence type="ECO:0000256" key="8">
    <source>
        <dbReference type="ARBA" id="ARBA00023288"/>
    </source>
</evidence>
<feature type="signal peptide" evidence="9">
    <location>
        <begin position="1"/>
        <end position="17"/>
    </location>
</feature>
<feature type="chain" id="PRO_5003375197" description="CFEM domain-containing protein" evidence="9">
    <location>
        <begin position="18"/>
        <end position="128"/>
    </location>
</feature>
<keyword evidence="5" id="KW-0336">GPI-anchor</keyword>
<keyword evidence="5" id="KW-0472">Membrane</keyword>
<dbReference type="RefSeq" id="XP_009851564.1">
    <property type="nucleotide sequence ID" value="XM_009853262.1"/>
</dbReference>
<evidence type="ECO:0000313" key="12">
    <source>
        <dbReference type="Proteomes" id="UP000008065"/>
    </source>
</evidence>
<dbReference type="EMBL" id="GL891305">
    <property type="protein sequence ID" value="EGO56119.1"/>
    <property type="molecule type" value="Genomic_DNA"/>
</dbReference>
<gene>
    <name evidence="11" type="ORF">NEUTE1DRAFT_43904</name>
</gene>